<dbReference type="SUPFAM" id="SSF88723">
    <property type="entry name" value="PIN domain-like"/>
    <property type="match status" value="1"/>
</dbReference>
<accession>A0A3N6RDL2</accession>
<dbReference type="InterPro" id="IPR002716">
    <property type="entry name" value="PIN_dom"/>
</dbReference>
<dbReference type="AlphaFoldDB" id="A0A3N6RDL2"/>
<evidence type="ECO:0000259" key="1">
    <source>
        <dbReference type="Pfam" id="PF01850"/>
    </source>
</evidence>
<organism evidence="2 3">
    <name type="scientific">Okeania hirsuta</name>
    <dbReference type="NCBI Taxonomy" id="1458930"/>
    <lineage>
        <taxon>Bacteria</taxon>
        <taxon>Bacillati</taxon>
        <taxon>Cyanobacteriota</taxon>
        <taxon>Cyanophyceae</taxon>
        <taxon>Oscillatoriophycideae</taxon>
        <taxon>Oscillatoriales</taxon>
        <taxon>Microcoleaceae</taxon>
        <taxon>Okeania</taxon>
    </lineage>
</organism>
<dbReference type="EMBL" id="RCBY01000063">
    <property type="protein sequence ID" value="RQH43296.1"/>
    <property type="molecule type" value="Genomic_DNA"/>
</dbReference>
<sequence length="145" mass="16063">MVKALFDTSVLVTALWTNHPKHSACLSRLKKVKSGNIQGIICTHTLAELYSVLTRLPIKPAVSPKLAQQLIRENLAEFEVISLSTEDYQTVINKMVNLNLTGGGIYDGLIAQVVFKVEVDRLLTLNPNHFIRLGEEVAKLVEVPT</sequence>
<protein>
    <submittedName>
        <fullName evidence="2">PIN domain-containing protein</fullName>
    </submittedName>
</protein>
<dbReference type="RefSeq" id="WP_124142737.1">
    <property type="nucleotide sequence ID" value="NZ_CAWOKI010000382.1"/>
</dbReference>
<reference evidence="2 3" key="1">
    <citation type="journal article" date="2018" name="ACS Chem. Biol.">
        <title>Ketoreductase domain dysfunction expands chemodiversity: malyngamide biosynthesis in the cyanobacterium Okeania hirsuta.</title>
        <authorList>
            <person name="Moss N.A."/>
            <person name="Leao T."/>
            <person name="Rankin M."/>
            <person name="McCullough T.M."/>
            <person name="Qu P."/>
            <person name="Korobeynikov A."/>
            <person name="Smith J.L."/>
            <person name="Gerwick L."/>
            <person name="Gerwick W.H."/>
        </authorList>
    </citation>
    <scope>NUCLEOTIDE SEQUENCE [LARGE SCALE GENOMIC DNA]</scope>
    <source>
        <strain evidence="2 3">PAB10Feb10-1</strain>
    </source>
</reference>
<keyword evidence="3" id="KW-1185">Reference proteome</keyword>
<dbReference type="Proteomes" id="UP000269154">
    <property type="component" value="Unassembled WGS sequence"/>
</dbReference>
<feature type="domain" description="PIN" evidence="1">
    <location>
        <begin position="5"/>
        <end position="132"/>
    </location>
</feature>
<evidence type="ECO:0000313" key="2">
    <source>
        <dbReference type="EMBL" id="RQH43296.1"/>
    </source>
</evidence>
<proteinExistence type="predicted"/>
<dbReference type="InterPro" id="IPR029060">
    <property type="entry name" value="PIN-like_dom_sf"/>
</dbReference>
<dbReference type="Gene3D" id="3.40.50.1010">
    <property type="entry name" value="5'-nuclease"/>
    <property type="match status" value="1"/>
</dbReference>
<comment type="caution">
    <text evidence="2">The sequence shown here is derived from an EMBL/GenBank/DDBJ whole genome shotgun (WGS) entry which is preliminary data.</text>
</comment>
<name>A0A3N6RDL2_9CYAN</name>
<gene>
    <name evidence="2" type="ORF">D5R40_13095</name>
</gene>
<dbReference type="Pfam" id="PF01850">
    <property type="entry name" value="PIN"/>
    <property type="match status" value="1"/>
</dbReference>
<dbReference type="OrthoDB" id="485455at2"/>
<evidence type="ECO:0000313" key="3">
    <source>
        <dbReference type="Proteomes" id="UP000269154"/>
    </source>
</evidence>